<keyword evidence="1" id="KW-1133">Transmembrane helix</keyword>
<feature type="transmembrane region" description="Helical" evidence="1">
    <location>
        <begin position="18"/>
        <end position="35"/>
    </location>
</feature>
<evidence type="ECO:0000256" key="1">
    <source>
        <dbReference type="SAM" id="Phobius"/>
    </source>
</evidence>
<keyword evidence="1" id="KW-0812">Transmembrane</keyword>
<dbReference type="Proteomes" id="UP000198287">
    <property type="component" value="Unassembled WGS sequence"/>
</dbReference>
<evidence type="ECO:0000313" key="3">
    <source>
        <dbReference type="Proteomes" id="UP000198287"/>
    </source>
</evidence>
<evidence type="ECO:0000313" key="2">
    <source>
        <dbReference type="EMBL" id="OXA40355.1"/>
    </source>
</evidence>
<dbReference type="EMBL" id="LNIX01000034">
    <property type="protein sequence ID" value="OXA40355.1"/>
    <property type="molecule type" value="Genomic_DNA"/>
</dbReference>
<proteinExistence type="predicted"/>
<keyword evidence="1" id="KW-0472">Membrane</keyword>
<feature type="transmembrane region" description="Helical" evidence="1">
    <location>
        <begin position="267"/>
        <end position="286"/>
    </location>
</feature>
<feature type="transmembrane region" description="Helical" evidence="1">
    <location>
        <begin position="55"/>
        <end position="74"/>
    </location>
</feature>
<reference evidence="2 3" key="1">
    <citation type="submission" date="2015-12" db="EMBL/GenBank/DDBJ databases">
        <title>The genome of Folsomia candida.</title>
        <authorList>
            <person name="Faddeeva A."/>
            <person name="Derks M.F."/>
            <person name="Anvar Y."/>
            <person name="Smit S."/>
            <person name="Van Straalen N."/>
            <person name="Roelofs D."/>
        </authorList>
    </citation>
    <scope>NUCLEOTIDE SEQUENCE [LARGE SCALE GENOMIC DNA]</scope>
    <source>
        <strain evidence="2 3">VU population</strain>
        <tissue evidence="2">Whole body</tissue>
    </source>
</reference>
<sequence length="826" mass="95367">MDTKTKRFYSTEESRRKFLLASIFYINFCSFFIFMPTFKLWNVSQETTDPEFYTAYKLSSVSSLVFGILVNYQVHHDDFYLGFWQIGIRQIVHRVFQFLWAFTLEVSGSFHSYSTKILKSWEVVPGNTVKRKYFKKFILSIKPIGIGVEGVMIFKKLTSIKFLRAIMTGTVRSVLTMGMVRWEGENDGILMDAFSDVISTPTKENILLQPIDPIFRSLQGRPSCVIYVIIVKPESSYQYDTVVWYSIKHVMKPTIQNNWNRRRRIRYCSYFYSGMITIFGNSSAIGTVARRITLAIFRQPIILFFQISCVKNMDNMYLVETHFSTFCKNVKLSENIKLDRIIAECKKFVRPEPSFVRLSWKPQEFHKSISGLKTYSMEESLNSVLTHMLNLETNTSDDLNRISISAGLDMTVPLEISYTDSDMMHASFLLAGNWSFSFVTCSSLTQGRVDYWGYVKPFKASVYYGLMLCSLMVTILLIGQNYTKYFTLSWYQIPYAMFSTLLDVTFIIVQRSSSTLQLMFQNPASEKLLIPWTLVTFVVVNIYMSIVTEDTTAPLVSNPPSMFNQLVDGGYRLYSSPISVNRYGFLMPQSLLTYCWGMSELDAHIAARYILWKRTVSQEFHGVLVRLGDYHWCAALKTIVELRDRKSSFCDSLNSTAFYKDNHNLLTQAELEFKSTELGRISGISEVLNASDFRDCGEIRVYIMIQKWGAISEAFKDRIVKLVESGFYRFWEDLIIHVQTTGGISRKGEQAFSQQQLNSNILTIFFILSIAVGPCVVIFLCELALRKRKRIIEGLKVSLSSLVNNFRENSRIIVMQVMSAFLMRQR</sequence>
<gene>
    <name evidence="2" type="ORF">Fcan01_25079</name>
</gene>
<organism evidence="2 3">
    <name type="scientific">Folsomia candida</name>
    <name type="common">Springtail</name>
    <dbReference type="NCBI Taxonomy" id="158441"/>
    <lineage>
        <taxon>Eukaryota</taxon>
        <taxon>Metazoa</taxon>
        <taxon>Ecdysozoa</taxon>
        <taxon>Arthropoda</taxon>
        <taxon>Hexapoda</taxon>
        <taxon>Collembola</taxon>
        <taxon>Entomobryomorpha</taxon>
        <taxon>Isotomoidea</taxon>
        <taxon>Isotomidae</taxon>
        <taxon>Proisotominae</taxon>
        <taxon>Folsomia</taxon>
    </lineage>
</organism>
<comment type="caution">
    <text evidence="2">The sequence shown here is derived from an EMBL/GenBank/DDBJ whole genome shotgun (WGS) entry which is preliminary data.</text>
</comment>
<feature type="transmembrane region" description="Helical" evidence="1">
    <location>
        <begin position="529"/>
        <end position="547"/>
    </location>
</feature>
<dbReference type="AlphaFoldDB" id="A0A226D465"/>
<feature type="transmembrane region" description="Helical" evidence="1">
    <location>
        <begin position="761"/>
        <end position="785"/>
    </location>
</feature>
<feature type="transmembrane region" description="Helical" evidence="1">
    <location>
        <begin position="488"/>
        <end position="509"/>
    </location>
</feature>
<keyword evidence="3" id="KW-1185">Reference proteome</keyword>
<name>A0A226D465_FOLCA</name>
<accession>A0A226D465</accession>
<feature type="transmembrane region" description="Helical" evidence="1">
    <location>
        <begin position="462"/>
        <end position="482"/>
    </location>
</feature>
<protein>
    <submittedName>
        <fullName evidence="2">Uncharacterized protein</fullName>
    </submittedName>
</protein>